<protein>
    <submittedName>
        <fullName evidence="2">Alpha/beta hydrolase</fullName>
    </submittedName>
</protein>
<dbReference type="InterPro" id="IPR050266">
    <property type="entry name" value="AB_hydrolase_sf"/>
</dbReference>
<name>A0ABT6NBZ3_9FIRM</name>
<evidence type="ECO:0000259" key="1">
    <source>
        <dbReference type="Pfam" id="PF00561"/>
    </source>
</evidence>
<dbReference type="Pfam" id="PF00561">
    <property type="entry name" value="Abhydrolase_1"/>
    <property type="match status" value="1"/>
</dbReference>
<organism evidence="2 3">
    <name type="scientific">Fusibacter bizertensis</name>
    <dbReference type="NCBI Taxonomy" id="1488331"/>
    <lineage>
        <taxon>Bacteria</taxon>
        <taxon>Bacillati</taxon>
        <taxon>Bacillota</taxon>
        <taxon>Clostridia</taxon>
        <taxon>Eubacteriales</taxon>
        <taxon>Eubacteriales Family XII. Incertae Sedis</taxon>
        <taxon>Fusibacter</taxon>
    </lineage>
</organism>
<proteinExistence type="predicted"/>
<dbReference type="EMBL" id="JARYZI010000004">
    <property type="protein sequence ID" value="MDH8677938.1"/>
    <property type="molecule type" value="Genomic_DNA"/>
</dbReference>
<dbReference type="GO" id="GO:0016787">
    <property type="term" value="F:hydrolase activity"/>
    <property type="evidence" value="ECO:0007669"/>
    <property type="project" value="UniProtKB-KW"/>
</dbReference>
<dbReference type="SUPFAM" id="SSF53474">
    <property type="entry name" value="alpha/beta-Hydrolases"/>
    <property type="match status" value="1"/>
</dbReference>
<keyword evidence="2" id="KW-0378">Hydrolase</keyword>
<dbReference type="InterPro" id="IPR029058">
    <property type="entry name" value="AB_hydrolase_fold"/>
</dbReference>
<keyword evidence="3" id="KW-1185">Reference proteome</keyword>
<sequence>MSFIEVNHNKAYYEVHGEGETSLVILNGIMMSSASWQPFMGMLSKQFKVVLLDFYDQGKSEYLETTYTQDLQVELVKELLTALDLKQVTLMGISYGGEVAMKFAVKYQQMLSKLVLANTTAYTNQQLKAIGDSWIYSAKTYDGKQFFKATIPPIYSSEFYESRVAWLDAREKLFDKVFDEKWYEGFIRLVISAETHDVRDQINVINIPTLIIGADEDIITPLSCQEQIHQEIKNSRFVVIKHCGHASMYEKPIEFFSTVMGFVTVGHEHFVI</sequence>
<evidence type="ECO:0000313" key="3">
    <source>
        <dbReference type="Proteomes" id="UP001158045"/>
    </source>
</evidence>
<reference evidence="2 3" key="1">
    <citation type="submission" date="2023-04" db="EMBL/GenBank/DDBJ databases">
        <title>Fusibacter bizertensis strain WBS, isolated from littoral bottom sediments of the Arctic seas - biochemical and genomic analysis.</title>
        <authorList>
            <person name="Brioukhanov A.L."/>
        </authorList>
    </citation>
    <scope>NUCLEOTIDE SEQUENCE [LARGE SCALE GENOMIC DNA]</scope>
    <source>
        <strain evidence="2 3">WBS</strain>
    </source>
</reference>
<dbReference type="Gene3D" id="3.40.50.1820">
    <property type="entry name" value="alpha/beta hydrolase"/>
    <property type="match status" value="1"/>
</dbReference>
<feature type="domain" description="AB hydrolase-1" evidence="1">
    <location>
        <begin position="23"/>
        <end position="252"/>
    </location>
</feature>
<dbReference type="PANTHER" id="PTHR43798:SF33">
    <property type="entry name" value="HYDROLASE, PUTATIVE (AFU_ORTHOLOGUE AFUA_2G14860)-RELATED"/>
    <property type="match status" value="1"/>
</dbReference>
<gene>
    <name evidence="2" type="ORF">QE109_07250</name>
</gene>
<dbReference type="RefSeq" id="WP_281093766.1">
    <property type="nucleotide sequence ID" value="NZ_JARYZI010000004.1"/>
</dbReference>
<comment type="caution">
    <text evidence="2">The sequence shown here is derived from an EMBL/GenBank/DDBJ whole genome shotgun (WGS) entry which is preliminary data.</text>
</comment>
<dbReference type="PANTHER" id="PTHR43798">
    <property type="entry name" value="MONOACYLGLYCEROL LIPASE"/>
    <property type="match status" value="1"/>
</dbReference>
<dbReference type="PRINTS" id="PR00111">
    <property type="entry name" value="ABHYDROLASE"/>
</dbReference>
<accession>A0ABT6NBZ3</accession>
<evidence type="ECO:0000313" key="2">
    <source>
        <dbReference type="EMBL" id="MDH8677938.1"/>
    </source>
</evidence>
<dbReference type="InterPro" id="IPR000073">
    <property type="entry name" value="AB_hydrolase_1"/>
</dbReference>
<dbReference type="Proteomes" id="UP001158045">
    <property type="component" value="Unassembled WGS sequence"/>
</dbReference>